<dbReference type="InterPro" id="IPR021151">
    <property type="entry name" value="GINS_A"/>
</dbReference>
<feature type="domain" description="DNA replication complex GINS protein SLD5 C-terminal" evidence="8">
    <location>
        <begin position="210"/>
        <end position="267"/>
    </location>
</feature>
<dbReference type="InterPro" id="IPR031633">
    <property type="entry name" value="SLD5_C"/>
</dbReference>
<dbReference type="Pfam" id="PF16922">
    <property type="entry name" value="SLD5_C"/>
    <property type="match status" value="1"/>
</dbReference>
<evidence type="ECO:0000256" key="6">
    <source>
        <dbReference type="ARBA" id="ARBA00030869"/>
    </source>
</evidence>
<dbReference type="GO" id="GO:0000727">
    <property type="term" value="P:double-strand break repair via break-induced replication"/>
    <property type="evidence" value="ECO:0007669"/>
    <property type="project" value="TreeGrafter"/>
</dbReference>
<gene>
    <name evidence="9" type="ORF">TCMB3V08_LOCUS5403</name>
</gene>
<evidence type="ECO:0000256" key="4">
    <source>
        <dbReference type="ARBA" id="ARBA00022705"/>
    </source>
</evidence>
<dbReference type="GO" id="GO:0006261">
    <property type="term" value="P:DNA-templated DNA replication"/>
    <property type="evidence" value="ECO:0007669"/>
    <property type="project" value="InterPro"/>
</dbReference>
<name>A0A7R9P7W6_TIMCA</name>
<dbReference type="PANTHER" id="PTHR21206:SF0">
    <property type="entry name" value="DNA REPLICATION COMPLEX GINS PROTEIN SLD5"/>
    <property type="match status" value="1"/>
</dbReference>
<keyword evidence="4" id="KW-0235">DNA replication</keyword>
<evidence type="ECO:0000256" key="1">
    <source>
        <dbReference type="ARBA" id="ARBA00004123"/>
    </source>
</evidence>
<organism evidence="9">
    <name type="scientific">Timema californicum</name>
    <name type="common">California timema</name>
    <name type="synonym">Walking stick</name>
    <dbReference type="NCBI Taxonomy" id="61474"/>
    <lineage>
        <taxon>Eukaryota</taxon>
        <taxon>Metazoa</taxon>
        <taxon>Ecdysozoa</taxon>
        <taxon>Arthropoda</taxon>
        <taxon>Hexapoda</taxon>
        <taxon>Insecta</taxon>
        <taxon>Pterygota</taxon>
        <taxon>Neoptera</taxon>
        <taxon>Polyneoptera</taxon>
        <taxon>Phasmatodea</taxon>
        <taxon>Timematodea</taxon>
        <taxon>Timematoidea</taxon>
        <taxon>Timematidae</taxon>
        <taxon>Timema</taxon>
    </lineage>
</organism>
<evidence type="ECO:0000259" key="7">
    <source>
        <dbReference type="Pfam" id="PF05916"/>
    </source>
</evidence>
<evidence type="ECO:0000256" key="2">
    <source>
        <dbReference type="ARBA" id="ARBA00008187"/>
    </source>
</evidence>
<dbReference type="InterPro" id="IPR008591">
    <property type="entry name" value="GINS_Sld5"/>
</dbReference>
<dbReference type="Gene3D" id="3.40.5.60">
    <property type="match status" value="1"/>
</dbReference>
<accession>A0A7R9P7W6</accession>
<dbReference type="PANTHER" id="PTHR21206">
    <property type="entry name" value="SLD5 PROTEIN"/>
    <property type="match status" value="1"/>
</dbReference>
<dbReference type="InterPro" id="IPR036224">
    <property type="entry name" value="GINS_bundle-like_dom_sf"/>
</dbReference>
<reference evidence="9" key="1">
    <citation type="submission" date="2020-11" db="EMBL/GenBank/DDBJ databases">
        <authorList>
            <person name="Tran Van P."/>
        </authorList>
    </citation>
    <scope>NUCLEOTIDE SEQUENCE</scope>
</reference>
<comment type="similarity">
    <text evidence="2">Belongs to the GINS4/SLD5 family.</text>
</comment>
<dbReference type="Gene3D" id="1.20.58.1030">
    <property type="match status" value="1"/>
</dbReference>
<evidence type="ECO:0000313" key="9">
    <source>
        <dbReference type="EMBL" id="CAD7572759.1"/>
    </source>
</evidence>
<dbReference type="SUPFAM" id="SSF158573">
    <property type="entry name" value="GINS helical bundle-like"/>
    <property type="match status" value="1"/>
</dbReference>
<dbReference type="FunFam" id="3.40.5.60:FF:000001">
    <property type="entry name" value="DNA replication complex GINS protein SLD5"/>
    <property type="match status" value="1"/>
</dbReference>
<dbReference type="CDD" id="cd21692">
    <property type="entry name" value="GINS_B_Sld5"/>
    <property type="match status" value="1"/>
</dbReference>
<dbReference type="SUPFAM" id="SSF160059">
    <property type="entry name" value="PriA/YqbF domain"/>
    <property type="match status" value="1"/>
</dbReference>
<sequence>MDSNSRFVIQRLVEVRVEGSGSPSSTSQVPCPPIVCTRFQARLVSTVIKYFNLIMDVDSDAVASDPEASEDEIITAQKVLQTLEEAWLNEKFCPELLPHQSDVVECMMEQVQQMEDNIRRLPRGDFRVVVHRLELDRIRYVTSNYLRLRLEKIEAFTAHILERENDLSPGECRFAREYLAHLETHLRHLALRHMPTNIQDLDHNNITAKPNTSSFVFLRVKGEVNGVVIEGDSNNRDEEIDLETGSQHVMQYRPVAELVRAGSIQLI</sequence>
<dbReference type="Pfam" id="PF05916">
    <property type="entry name" value="Sld5"/>
    <property type="match status" value="1"/>
</dbReference>
<proteinExistence type="inferred from homology"/>
<dbReference type="GO" id="GO:0000811">
    <property type="term" value="C:GINS complex"/>
    <property type="evidence" value="ECO:0007669"/>
    <property type="project" value="TreeGrafter"/>
</dbReference>
<feature type="domain" description="GINS subunit" evidence="7">
    <location>
        <begin position="120"/>
        <end position="187"/>
    </location>
</feature>
<comment type="subcellular location">
    <subcellularLocation>
        <location evidence="1">Nucleus</location>
    </subcellularLocation>
</comment>
<dbReference type="InterPro" id="IPR038749">
    <property type="entry name" value="Sld5_GINS_A"/>
</dbReference>
<evidence type="ECO:0000259" key="8">
    <source>
        <dbReference type="Pfam" id="PF16922"/>
    </source>
</evidence>
<dbReference type="CDD" id="cd11711">
    <property type="entry name" value="GINS_A_Sld5"/>
    <property type="match status" value="1"/>
</dbReference>
<dbReference type="AlphaFoldDB" id="A0A7R9P7W6"/>
<evidence type="ECO:0000256" key="3">
    <source>
        <dbReference type="ARBA" id="ARBA00014804"/>
    </source>
</evidence>
<keyword evidence="5" id="KW-0539">Nucleus</keyword>
<evidence type="ECO:0000256" key="5">
    <source>
        <dbReference type="ARBA" id="ARBA00023242"/>
    </source>
</evidence>
<protein>
    <recommendedName>
        <fullName evidence="3">DNA replication complex GINS protein SLD5</fullName>
    </recommendedName>
    <alternativeName>
        <fullName evidence="6">GINS complex subunit 4</fullName>
    </alternativeName>
</protein>
<dbReference type="EMBL" id="OE181211">
    <property type="protein sequence ID" value="CAD7572759.1"/>
    <property type="molecule type" value="Genomic_DNA"/>
</dbReference>